<dbReference type="InterPro" id="IPR037171">
    <property type="entry name" value="NagB/RpiA_transferase-like"/>
</dbReference>
<comment type="caution">
    <text evidence="2">The sequence shown here is derived from an EMBL/GenBank/DDBJ whole genome shotgun (WGS) entry which is preliminary data.</text>
</comment>
<dbReference type="Gene3D" id="1.20.120.420">
    <property type="entry name" value="translation initiation factor eif-2b, domain 1"/>
    <property type="match status" value="1"/>
</dbReference>
<dbReference type="InterPro" id="IPR027363">
    <property type="entry name" value="M1Pi_N"/>
</dbReference>
<evidence type="ECO:0000256" key="1">
    <source>
        <dbReference type="RuleBase" id="RU003814"/>
    </source>
</evidence>
<dbReference type="AlphaFoldDB" id="A0A554MWW9"/>
<evidence type="ECO:0000313" key="3">
    <source>
        <dbReference type="Proteomes" id="UP000319894"/>
    </source>
</evidence>
<dbReference type="InterPro" id="IPR042529">
    <property type="entry name" value="IF_2B-like_C"/>
</dbReference>
<keyword evidence="3" id="KW-1185">Reference proteome</keyword>
<gene>
    <name evidence="2" type="ORF">DP107_14670</name>
</gene>
<dbReference type="InterPro" id="IPR000649">
    <property type="entry name" value="IF-2B-related"/>
</dbReference>
<dbReference type="FunCoup" id="A0A554MWW9">
    <property type="interactions" value="181"/>
</dbReference>
<dbReference type="RefSeq" id="WP_144262904.1">
    <property type="nucleotide sequence ID" value="NZ_QMDX01000011.1"/>
</dbReference>
<accession>A0A554MWW9</accession>
<proteinExistence type="inferred from homology"/>
<dbReference type="PANTHER" id="PTHR43475">
    <property type="entry name" value="METHYLTHIORIBOSE-1-PHOSPHATE ISOMERASE"/>
    <property type="match status" value="1"/>
</dbReference>
<dbReference type="SUPFAM" id="SSF100950">
    <property type="entry name" value="NagB/RpiA/CoA transferase-like"/>
    <property type="match status" value="1"/>
</dbReference>
<keyword evidence="2" id="KW-0648">Protein biosynthesis</keyword>
<dbReference type="Proteomes" id="UP000319894">
    <property type="component" value="Unassembled WGS sequence"/>
</dbReference>
<dbReference type="PANTHER" id="PTHR43475:SF2">
    <property type="entry name" value="RIBOSE 1,5-BISPHOSPHATE ISOMERASE"/>
    <property type="match status" value="1"/>
</dbReference>
<name>A0A554MWW9_9EURY</name>
<dbReference type="EMBL" id="QMDX01000011">
    <property type="protein sequence ID" value="TSD09618.1"/>
    <property type="molecule type" value="Genomic_DNA"/>
</dbReference>
<organism evidence="2 3">
    <name type="scientific">Haloglomus irregulare</name>
    <dbReference type="NCBI Taxonomy" id="2234134"/>
    <lineage>
        <taxon>Archaea</taxon>
        <taxon>Methanobacteriati</taxon>
        <taxon>Methanobacteriota</taxon>
        <taxon>Stenosarchaea group</taxon>
        <taxon>Halobacteria</taxon>
        <taxon>Halobacteriales</taxon>
        <taxon>Natronomonadaceae</taxon>
        <taxon>Haloglomus</taxon>
    </lineage>
</organism>
<comment type="similarity">
    <text evidence="1">Belongs to the eIF-2B alpha/beta/delta subunits family.</text>
</comment>
<keyword evidence="2" id="KW-0396">Initiation factor</keyword>
<dbReference type="GO" id="GO:0003743">
    <property type="term" value="F:translation initiation factor activity"/>
    <property type="evidence" value="ECO:0007669"/>
    <property type="project" value="UniProtKB-KW"/>
</dbReference>
<sequence>MIDETVAEIRDMQTHSSSIVAIKAAEALRALLDREYPSIEEYRRDIERNSRALKRAQPSHATLHTTQAEIRAAVEDADPADVAAAKAVTADAIDRVVANVETGKREAAINAADTLHDGDTLLTHDYSSTVLEAVELAASEGRHLEVYVTEARPRYLGRRTARTLARIDRVEAHLLVDSASGEVLPECDRVAAGMSCIVDDTYYNRVGTFPIAAAAAELAVPFTVVGSSAKVIDEGGFQFENEYRPASEVMLEPAEGFDIENPAYDATPTHLVDSVVTDEGTLSP</sequence>
<dbReference type="OrthoDB" id="45195at2157"/>
<dbReference type="Gene3D" id="3.40.50.10470">
    <property type="entry name" value="Translation initiation factor eif-2b, domain 2"/>
    <property type="match status" value="1"/>
</dbReference>
<dbReference type="Pfam" id="PF01008">
    <property type="entry name" value="IF-2B"/>
    <property type="match status" value="1"/>
</dbReference>
<reference evidence="2 3" key="1">
    <citation type="submission" date="2018-06" db="EMBL/GenBank/DDBJ databases">
        <title>Natronomonas sp. F16-60 a new haloarchaeon isolated from a solar saltern of Isla Cristina, Huelva, Spain.</title>
        <authorList>
            <person name="Duran-Viseras A."/>
            <person name="Sanchez-Porro C."/>
            <person name="Ventosa A."/>
        </authorList>
    </citation>
    <scope>NUCLEOTIDE SEQUENCE [LARGE SCALE GENOMIC DNA]</scope>
    <source>
        <strain evidence="2 3">F16-60</strain>
    </source>
</reference>
<dbReference type="InParanoid" id="A0A554MWW9"/>
<protein>
    <submittedName>
        <fullName evidence="2">Translation initiation factor eIF-2B</fullName>
    </submittedName>
</protein>
<dbReference type="GO" id="GO:0019509">
    <property type="term" value="P:L-methionine salvage from methylthioadenosine"/>
    <property type="evidence" value="ECO:0007669"/>
    <property type="project" value="TreeGrafter"/>
</dbReference>
<dbReference type="GO" id="GO:0046523">
    <property type="term" value="F:S-methyl-5-thioribose-1-phosphate isomerase activity"/>
    <property type="evidence" value="ECO:0007669"/>
    <property type="project" value="TreeGrafter"/>
</dbReference>
<evidence type="ECO:0000313" key="2">
    <source>
        <dbReference type="EMBL" id="TSD09618.1"/>
    </source>
</evidence>